<dbReference type="UniPathway" id="UPA00275">
    <property type="reaction ID" value="UER00401"/>
</dbReference>
<evidence type="ECO:0000313" key="19">
    <source>
        <dbReference type="EMBL" id="VWX35476.1"/>
    </source>
</evidence>
<dbReference type="SUPFAM" id="SSF53927">
    <property type="entry name" value="Cytidine deaminase-like"/>
    <property type="match status" value="1"/>
</dbReference>
<feature type="binding site" evidence="16">
    <location>
        <position position="203"/>
    </location>
    <ligand>
        <name>substrate</name>
    </ligand>
</feature>
<feature type="binding site" evidence="16">
    <location>
        <position position="187"/>
    </location>
    <ligand>
        <name>substrate</name>
    </ligand>
</feature>
<evidence type="ECO:0000256" key="17">
    <source>
        <dbReference type="PIRSR" id="PIRSR006769-3"/>
    </source>
</evidence>
<evidence type="ECO:0000256" key="9">
    <source>
        <dbReference type="ARBA" id="ARBA00022857"/>
    </source>
</evidence>
<dbReference type="InterPro" id="IPR050765">
    <property type="entry name" value="Riboflavin_Biosynth_HTPR"/>
</dbReference>
<feature type="active site" description="Proton donor" evidence="15">
    <location>
        <position position="57"/>
    </location>
</feature>
<dbReference type="PROSITE" id="PS00903">
    <property type="entry name" value="CYT_DCMP_DEAMINASES_1"/>
    <property type="match status" value="1"/>
</dbReference>
<reference evidence="19 20" key="1">
    <citation type="submission" date="2019-10" db="EMBL/GenBank/DDBJ databases">
        <authorList>
            <person name="Karimi E."/>
        </authorList>
    </citation>
    <scope>NUCLEOTIDE SEQUENCE [LARGE SCALE GENOMIC DNA]</scope>
    <source>
        <strain evidence="19">Exiguobacterium sp. 9Y</strain>
    </source>
</reference>
<evidence type="ECO:0000259" key="18">
    <source>
        <dbReference type="PROSITE" id="PS51747"/>
    </source>
</evidence>
<evidence type="ECO:0000256" key="8">
    <source>
        <dbReference type="ARBA" id="ARBA00022833"/>
    </source>
</evidence>
<keyword evidence="7 14" id="KW-0479">Metal-binding</keyword>
<keyword evidence="10 14" id="KW-0560">Oxidoreductase</keyword>
<comment type="pathway">
    <text evidence="2 14">Cofactor biosynthesis; riboflavin biosynthesis; 5-amino-6-(D-ribitylamino)uracil from GTP: step 2/4.</text>
</comment>
<evidence type="ECO:0000256" key="16">
    <source>
        <dbReference type="PIRSR" id="PIRSR006769-2"/>
    </source>
</evidence>
<dbReference type="GO" id="GO:0008703">
    <property type="term" value="F:5-amino-6-(5-phosphoribosylamino)uracil reductase activity"/>
    <property type="evidence" value="ECO:0007669"/>
    <property type="project" value="UniProtKB-EC"/>
</dbReference>
<dbReference type="InterPro" id="IPR004794">
    <property type="entry name" value="Eubact_RibD"/>
</dbReference>
<dbReference type="InterPro" id="IPR016192">
    <property type="entry name" value="APOBEC/CMP_deaminase_Zn-bd"/>
</dbReference>
<protein>
    <recommendedName>
        <fullName evidence="14">Riboflavin biosynthesis protein RibD</fullName>
    </recommendedName>
    <domain>
        <recommendedName>
            <fullName evidence="14">Diaminohydroxyphosphoribosylaminopyrimidine deaminase</fullName>
            <shortName evidence="14">DRAP deaminase</shortName>
            <ecNumber evidence="14">3.5.4.26</ecNumber>
        </recommendedName>
        <alternativeName>
            <fullName evidence="14">Riboflavin-specific deaminase</fullName>
        </alternativeName>
    </domain>
    <domain>
        <recommendedName>
            <fullName evidence="14">5-amino-6-(5-phosphoribosylamino)uracil reductase</fullName>
            <ecNumber evidence="14">1.1.1.193</ecNumber>
        </recommendedName>
        <alternativeName>
            <fullName evidence="14">HTP reductase</fullName>
        </alternativeName>
    </domain>
</protein>
<keyword evidence="20" id="KW-1185">Reference proteome</keyword>
<dbReference type="InterPro" id="IPR024072">
    <property type="entry name" value="DHFR-like_dom_sf"/>
</dbReference>
<feature type="binding site" evidence="17">
    <location>
        <position position="55"/>
    </location>
    <ligand>
        <name>Zn(2+)</name>
        <dbReference type="ChEBI" id="CHEBI:29105"/>
        <note>catalytic</note>
    </ligand>
</feature>
<gene>
    <name evidence="19" type="primary">ribDG</name>
    <name evidence="19" type="ORF">EXIGUO9Y_250051</name>
</gene>
<dbReference type="Pfam" id="PF00383">
    <property type="entry name" value="dCMP_cyt_deam_1"/>
    <property type="match status" value="1"/>
</dbReference>
<evidence type="ECO:0000256" key="12">
    <source>
        <dbReference type="ARBA" id="ARBA00049861"/>
    </source>
</evidence>
<proteinExistence type="inferred from homology"/>
<evidence type="ECO:0000256" key="7">
    <source>
        <dbReference type="ARBA" id="ARBA00022723"/>
    </source>
</evidence>
<dbReference type="GO" id="GO:0008270">
    <property type="term" value="F:zinc ion binding"/>
    <property type="evidence" value="ECO:0007669"/>
    <property type="project" value="InterPro"/>
</dbReference>
<dbReference type="PANTHER" id="PTHR38011:SF7">
    <property type="entry name" value="2,5-DIAMINO-6-RIBOSYLAMINO-4(3H)-PYRIMIDINONE 5'-PHOSPHATE REDUCTASE"/>
    <property type="match status" value="1"/>
</dbReference>
<dbReference type="InterPro" id="IPR002125">
    <property type="entry name" value="CMP_dCMP_dom"/>
</dbReference>
<dbReference type="InterPro" id="IPR016193">
    <property type="entry name" value="Cytidine_deaminase-like"/>
</dbReference>
<evidence type="ECO:0000313" key="20">
    <source>
        <dbReference type="Proteomes" id="UP000439752"/>
    </source>
</evidence>
<evidence type="ECO:0000256" key="15">
    <source>
        <dbReference type="PIRSR" id="PIRSR006769-1"/>
    </source>
</evidence>
<sequence length="355" mass="38973">MLKGAKKMEIFMSYAMQLAHMLNGQTSPNPSVGCVIVKQGRIVGFGAHRYAGGPHAEVEALLMAGEAARGADLYVTLEPCNHHGKTPPCTEAILKAGIAGVFVATEDRHALVAGSGITRLREAGLDVQVGLLKDEAVALYEPFWTAIERKRPRVTVKVAQTMNGTVATGEQRFITSEVARADGRQLRGTHDAILVGSDTVIVDDPALTLRSSTGIEPVRVIVDRRGRLTETFQVLNDGLNPTYWLTEQPRTTERENVTVFVGTYATPDQILELLYEQGIRRVLIEGGPTIQSAFLEADLVDMIELYQAPSLFSGTKSLTTEQDIEDRFDLVKMNQIGPDVHLQYVRKERMTCLPD</sequence>
<comment type="function">
    <text evidence="1 14">Converts 2,5-diamino-6-(ribosylamino)-4(3h)-pyrimidinone 5'-phosphate into 5-amino-6-(ribosylamino)-2,4(1h,3h)-pyrimidinedione 5'-phosphate.</text>
</comment>
<evidence type="ECO:0000256" key="5">
    <source>
        <dbReference type="ARBA" id="ARBA00007417"/>
    </source>
</evidence>
<dbReference type="EC" id="3.5.4.26" evidence="14"/>
<dbReference type="AlphaFoldDB" id="A0A653I9G6"/>
<evidence type="ECO:0000256" key="14">
    <source>
        <dbReference type="PIRNR" id="PIRNR006769"/>
    </source>
</evidence>
<evidence type="ECO:0000256" key="1">
    <source>
        <dbReference type="ARBA" id="ARBA00002151"/>
    </source>
</evidence>
<comment type="cofactor">
    <cofactor evidence="14 17">
        <name>Zn(2+)</name>
        <dbReference type="ChEBI" id="CHEBI:29105"/>
    </cofactor>
    <text evidence="14 17">Binds 1 zinc ion.</text>
</comment>
<dbReference type="Proteomes" id="UP000439752">
    <property type="component" value="Unassembled WGS sequence"/>
</dbReference>
<evidence type="ECO:0000256" key="6">
    <source>
        <dbReference type="ARBA" id="ARBA00022619"/>
    </source>
</evidence>
<dbReference type="EMBL" id="CABWKQ010000018">
    <property type="protein sequence ID" value="VWX35476.1"/>
    <property type="molecule type" value="Genomic_DNA"/>
</dbReference>
<dbReference type="EC" id="1.1.1.193" evidence="14"/>
<evidence type="ECO:0000256" key="11">
    <source>
        <dbReference type="ARBA" id="ARBA00023268"/>
    </source>
</evidence>
<dbReference type="PIRSF" id="PIRSF006769">
    <property type="entry name" value="RibD"/>
    <property type="match status" value="1"/>
</dbReference>
<keyword evidence="6 14" id="KW-0686">Riboflavin biosynthesis</keyword>
<keyword evidence="8 14" id="KW-0862">Zinc</keyword>
<feature type="binding site" evidence="16">
    <location>
        <begin position="287"/>
        <end position="293"/>
    </location>
    <ligand>
        <name>NADP(+)</name>
        <dbReference type="ChEBI" id="CHEBI:58349"/>
    </ligand>
</feature>
<accession>A0A653I9G6</accession>
<feature type="binding site" evidence="16">
    <location>
        <position position="210"/>
    </location>
    <ligand>
        <name>substrate</name>
    </ligand>
</feature>
<organism evidence="19 20">
    <name type="scientific">Exiguobacterium oxidotolerans</name>
    <dbReference type="NCBI Taxonomy" id="223958"/>
    <lineage>
        <taxon>Bacteria</taxon>
        <taxon>Bacillati</taxon>
        <taxon>Bacillota</taxon>
        <taxon>Bacilli</taxon>
        <taxon>Bacillales</taxon>
        <taxon>Bacillales Family XII. Incertae Sedis</taxon>
        <taxon>Exiguobacterium</taxon>
    </lineage>
</organism>
<keyword evidence="11" id="KW-0511">Multifunctional enzyme</keyword>
<evidence type="ECO:0000256" key="13">
    <source>
        <dbReference type="ARBA" id="ARBA00049886"/>
    </source>
</evidence>
<keyword evidence="14 19" id="KW-0378">Hydrolase</keyword>
<dbReference type="Gene3D" id="3.40.430.10">
    <property type="entry name" value="Dihydrofolate Reductase, subunit A"/>
    <property type="match status" value="1"/>
</dbReference>
<dbReference type="PROSITE" id="PS51747">
    <property type="entry name" value="CYT_DCMP_DEAMINASES_2"/>
    <property type="match status" value="1"/>
</dbReference>
<dbReference type="SUPFAM" id="SSF53597">
    <property type="entry name" value="Dihydrofolate reductase-like"/>
    <property type="match status" value="1"/>
</dbReference>
<dbReference type="CDD" id="cd01284">
    <property type="entry name" value="Riboflavin_deaminase-reductase"/>
    <property type="match status" value="1"/>
</dbReference>
<comment type="pathway">
    <text evidence="3 14">Cofactor biosynthesis; riboflavin biosynthesis; 5-amino-6-(D-ribitylamino)uracil from GTP: step 3/4.</text>
</comment>
<feature type="binding site" evidence="16">
    <location>
        <position position="159"/>
    </location>
    <ligand>
        <name>NADP(+)</name>
        <dbReference type="ChEBI" id="CHEBI:58349"/>
    </ligand>
</feature>
<comment type="catalytic activity">
    <reaction evidence="13 14">
        <text>2,5-diamino-6-hydroxy-4-(5-phosphoribosylamino)-pyrimidine + H2O + H(+) = 5-amino-6-(5-phospho-D-ribosylamino)uracil + NH4(+)</text>
        <dbReference type="Rhea" id="RHEA:21868"/>
        <dbReference type="ChEBI" id="CHEBI:15377"/>
        <dbReference type="ChEBI" id="CHEBI:15378"/>
        <dbReference type="ChEBI" id="CHEBI:28938"/>
        <dbReference type="ChEBI" id="CHEBI:58453"/>
        <dbReference type="ChEBI" id="CHEBI:58614"/>
        <dbReference type="EC" id="3.5.4.26"/>
    </reaction>
</comment>
<evidence type="ECO:0000256" key="10">
    <source>
        <dbReference type="ARBA" id="ARBA00023002"/>
    </source>
</evidence>
<dbReference type="NCBIfam" id="TIGR00326">
    <property type="entry name" value="eubact_ribD"/>
    <property type="match status" value="1"/>
</dbReference>
<feature type="binding site" evidence="16">
    <location>
        <position position="285"/>
    </location>
    <ligand>
        <name>substrate</name>
    </ligand>
</feature>
<feature type="domain" description="CMP/dCMP-type deaminase" evidence="18">
    <location>
        <begin position="6"/>
        <end position="128"/>
    </location>
</feature>
<dbReference type="Gene3D" id="3.40.140.10">
    <property type="entry name" value="Cytidine Deaminase, domain 2"/>
    <property type="match status" value="1"/>
</dbReference>
<evidence type="ECO:0000256" key="4">
    <source>
        <dbReference type="ARBA" id="ARBA00005259"/>
    </source>
</evidence>
<name>A0A653I9G6_9BACL</name>
<dbReference type="PANTHER" id="PTHR38011">
    <property type="entry name" value="DIHYDROFOLATE REDUCTASE FAMILY PROTEIN (AFU_ORTHOLOGUE AFUA_8G06820)"/>
    <property type="match status" value="1"/>
</dbReference>
<feature type="binding site" evidence="16">
    <location>
        <position position="199"/>
    </location>
    <ligand>
        <name>NADP(+)</name>
        <dbReference type="ChEBI" id="CHEBI:58349"/>
    </ligand>
</feature>
<feature type="binding site" evidence="16">
    <location>
        <position position="207"/>
    </location>
    <ligand>
        <name>substrate</name>
    </ligand>
</feature>
<keyword evidence="9 14" id="KW-0521">NADP</keyword>
<evidence type="ECO:0000256" key="3">
    <source>
        <dbReference type="ARBA" id="ARBA00004910"/>
    </source>
</evidence>
<comment type="similarity">
    <text evidence="5 14">In the C-terminal section; belongs to the HTP reductase family.</text>
</comment>
<feature type="binding site" evidence="17">
    <location>
        <position position="89"/>
    </location>
    <ligand>
        <name>Zn(2+)</name>
        <dbReference type="ChEBI" id="CHEBI:29105"/>
        <note>catalytic</note>
    </ligand>
</feature>
<feature type="binding site" evidence="17">
    <location>
        <position position="80"/>
    </location>
    <ligand>
        <name>Zn(2+)</name>
        <dbReference type="ChEBI" id="CHEBI:29105"/>
        <note>catalytic</note>
    </ligand>
</feature>
<dbReference type="InterPro" id="IPR002734">
    <property type="entry name" value="RibDG_C"/>
</dbReference>
<comment type="similarity">
    <text evidence="4 14">In the N-terminal section; belongs to the cytidine and deoxycytidylate deaminase family.</text>
</comment>
<dbReference type="GO" id="GO:0008835">
    <property type="term" value="F:diaminohydroxyphosphoribosylaminopyrimidine deaminase activity"/>
    <property type="evidence" value="ECO:0007669"/>
    <property type="project" value="UniProtKB-EC"/>
</dbReference>
<dbReference type="GO" id="GO:0009231">
    <property type="term" value="P:riboflavin biosynthetic process"/>
    <property type="evidence" value="ECO:0007669"/>
    <property type="project" value="UniProtKB-UniPathway"/>
</dbReference>
<evidence type="ECO:0000256" key="2">
    <source>
        <dbReference type="ARBA" id="ARBA00004882"/>
    </source>
</evidence>
<comment type="catalytic activity">
    <reaction evidence="12 14">
        <text>5-amino-6-(5-phospho-D-ribitylamino)uracil + NADP(+) = 5-amino-6-(5-phospho-D-ribosylamino)uracil + NADPH + H(+)</text>
        <dbReference type="Rhea" id="RHEA:17845"/>
        <dbReference type="ChEBI" id="CHEBI:15378"/>
        <dbReference type="ChEBI" id="CHEBI:57783"/>
        <dbReference type="ChEBI" id="CHEBI:58349"/>
        <dbReference type="ChEBI" id="CHEBI:58421"/>
        <dbReference type="ChEBI" id="CHEBI:58453"/>
        <dbReference type="EC" id="1.1.1.193"/>
    </reaction>
</comment>
<dbReference type="Pfam" id="PF01872">
    <property type="entry name" value="RibD_C"/>
    <property type="match status" value="1"/>
</dbReference>